<keyword evidence="2 5" id="KW-0689">Ribosomal protein</keyword>
<evidence type="ECO:0000256" key="1">
    <source>
        <dbReference type="ARBA" id="ARBA00010528"/>
    </source>
</evidence>
<dbReference type="GO" id="GO:0006412">
    <property type="term" value="P:translation"/>
    <property type="evidence" value="ECO:0007669"/>
    <property type="project" value="InterPro"/>
</dbReference>
<dbReference type="InterPro" id="IPR013005">
    <property type="entry name" value="Ribosomal_uL4-like"/>
</dbReference>
<evidence type="ECO:0000256" key="2">
    <source>
        <dbReference type="ARBA" id="ARBA00022980"/>
    </source>
</evidence>
<dbReference type="AlphaFoldDB" id="Q7YN80"/>
<dbReference type="InterPro" id="IPR023574">
    <property type="entry name" value="Ribosomal_uL4_dom_sf"/>
</dbReference>
<dbReference type="GO" id="GO:1990904">
    <property type="term" value="C:ribonucleoprotein complex"/>
    <property type="evidence" value="ECO:0007669"/>
    <property type="project" value="UniProtKB-KW"/>
</dbReference>
<name>Q7YN80_EIMTE</name>
<proteinExistence type="inferred from homology"/>
<comment type="similarity">
    <text evidence="1">Belongs to the universal ribosomal protein uL4 family.</text>
</comment>
<dbReference type="PANTHER" id="PTHR10746:SF6">
    <property type="entry name" value="LARGE RIBOSOMAL SUBUNIT PROTEIN UL4M"/>
    <property type="match status" value="1"/>
</dbReference>
<organism evidence="5">
    <name type="scientific">Eimeria tenella</name>
    <name type="common">Coccidian parasite</name>
    <dbReference type="NCBI Taxonomy" id="5802"/>
    <lineage>
        <taxon>Eukaryota</taxon>
        <taxon>Sar</taxon>
        <taxon>Alveolata</taxon>
        <taxon>Apicomplexa</taxon>
        <taxon>Conoidasida</taxon>
        <taxon>Coccidia</taxon>
        <taxon>Eucoccidiorida</taxon>
        <taxon>Eimeriorina</taxon>
        <taxon>Eimeriidae</taxon>
        <taxon>Eimeria</taxon>
    </lineage>
</organism>
<keyword evidence="3" id="KW-0687">Ribonucleoprotein</keyword>
<dbReference type="EMBL" id="AY217738">
    <property type="protein sequence ID" value="AAO40223.1"/>
    <property type="molecule type" value="Genomic_DNA"/>
</dbReference>
<dbReference type="SUPFAM" id="SSF52166">
    <property type="entry name" value="Ribosomal protein L4"/>
    <property type="match status" value="1"/>
</dbReference>
<geneLocation type="apicoplast" evidence="5"/>
<keyword evidence="5" id="KW-0933">Apicoplast</keyword>
<evidence type="ECO:0000256" key="3">
    <source>
        <dbReference type="ARBA" id="ARBA00023274"/>
    </source>
</evidence>
<protein>
    <recommendedName>
        <fullName evidence="4">Large ribosomal subunit protein uL4m</fullName>
    </recommendedName>
</protein>
<sequence length="213" mass="25815">MKFFNLNKLNIIFPLKLFNNEYIYINKKYIIIKYIYFKFFDFSFITLIKYINNNYYTIIKLYHKIKKSNTINKNNLSKSTKKPWKQKGLGMARSGSFKSPLWKGGIKLFGPKNRIINIIFQIKKKKLNFFYLLLNKRTYISFTSYNAYNIYFNNFKEYLNKQKRIKGIFSNKIIYILLNNNINIKKTNYPFILSIKSLNIISFLKFNYIIFLI</sequence>
<dbReference type="PANTHER" id="PTHR10746">
    <property type="entry name" value="50S RIBOSOMAL PROTEIN L4"/>
    <property type="match status" value="1"/>
</dbReference>
<dbReference type="Pfam" id="PF00573">
    <property type="entry name" value="Ribosomal_L4"/>
    <property type="match status" value="1"/>
</dbReference>
<dbReference type="Gene3D" id="3.40.1370.10">
    <property type="match status" value="1"/>
</dbReference>
<reference evidence="5" key="1">
    <citation type="journal article" date="2003" name="Gene">
        <title>Apicoplast genome of the coccidian Eimeria tenella.</title>
        <authorList>
            <person name="Cai X."/>
            <person name="Fuller A.L."/>
            <person name="McDougald L.R."/>
            <person name="Zhu G."/>
        </authorList>
    </citation>
    <scope>NUCLEOTIDE SEQUENCE</scope>
</reference>
<accession>Q7YN80</accession>
<dbReference type="RefSeq" id="NP_852622.1">
    <property type="nucleotide sequence ID" value="NC_004823.1"/>
</dbReference>
<keyword evidence="5" id="KW-0934">Plastid</keyword>
<dbReference type="GO" id="GO:0005840">
    <property type="term" value="C:ribosome"/>
    <property type="evidence" value="ECO:0007669"/>
    <property type="project" value="UniProtKB-KW"/>
</dbReference>
<evidence type="ECO:0000313" key="5">
    <source>
        <dbReference type="EMBL" id="AAO40223.1"/>
    </source>
</evidence>
<dbReference type="GO" id="GO:0003735">
    <property type="term" value="F:structural constituent of ribosome"/>
    <property type="evidence" value="ECO:0007669"/>
    <property type="project" value="InterPro"/>
</dbReference>
<dbReference type="GeneID" id="1263678"/>
<dbReference type="InterPro" id="IPR002136">
    <property type="entry name" value="Ribosomal_uL4"/>
</dbReference>
<dbReference type="VEuPathDB" id="ToxoDB:ETH2_API02200"/>
<evidence type="ECO:0000256" key="4">
    <source>
        <dbReference type="ARBA" id="ARBA00040565"/>
    </source>
</evidence>